<evidence type="ECO:0000313" key="2">
    <source>
        <dbReference type="Proteomes" id="UP000094172"/>
    </source>
</evidence>
<organism evidence="1 2">
    <name type="scientific">Methyloceanibacter stevinii</name>
    <dbReference type="NCBI Taxonomy" id="1774970"/>
    <lineage>
        <taxon>Bacteria</taxon>
        <taxon>Pseudomonadati</taxon>
        <taxon>Pseudomonadota</taxon>
        <taxon>Alphaproteobacteria</taxon>
        <taxon>Hyphomicrobiales</taxon>
        <taxon>Hyphomicrobiaceae</taxon>
        <taxon>Methyloceanibacter</taxon>
    </lineage>
</organism>
<sequence>MLSFEELVTLQATLLAKMMMVNSALHRRYTELLASPDRVPSNEEARDVLARAAKHIDELNRIMRDELAFILSEKHHGADNDED</sequence>
<protein>
    <submittedName>
        <fullName evidence="1">Uncharacterized protein</fullName>
    </submittedName>
</protein>
<accession>A0A1E3VSS8</accession>
<comment type="caution">
    <text evidence="1">The sequence shown here is derived from an EMBL/GenBank/DDBJ whole genome shotgun (WGS) entry which is preliminary data.</text>
</comment>
<keyword evidence="2" id="KW-1185">Reference proteome</keyword>
<dbReference type="AlphaFoldDB" id="A0A1E3VSS8"/>
<gene>
    <name evidence="1" type="ORF">AUC70_15125</name>
</gene>
<name>A0A1E3VSS8_9HYPH</name>
<reference evidence="1 2" key="1">
    <citation type="journal article" date="2016" name="Environ. Microbiol.">
        <title>New Methyloceanibacter diversity from North Sea sediments includes methanotroph containing solely the soluble methane monooxygenase.</title>
        <authorList>
            <person name="Vekeman B."/>
            <person name="Kerckhof F.M."/>
            <person name="Cremers G."/>
            <person name="de Vos P."/>
            <person name="Vandamme P."/>
            <person name="Boon N."/>
            <person name="Op den Camp H.J."/>
            <person name="Heylen K."/>
        </authorList>
    </citation>
    <scope>NUCLEOTIDE SEQUENCE [LARGE SCALE GENOMIC DNA]</scope>
    <source>
        <strain evidence="1 2">R-67176</strain>
    </source>
</reference>
<dbReference type="EMBL" id="LPWE01000004">
    <property type="protein sequence ID" value="ODR96588.1"/>
    <property type="molecule type" value="Genomic_DNA"/>
</dbReference>
<dbReference type="Proteomes" id="UP000094172">
    <property type="component" value="Unassembled WGS sequence"/>
</dbReference>
<evidence type="ECO:0000313" key="1">
    <source>
        <dbReference type="EMBL" id="ODR96588.1"/>
    </source>
</evidence>
<proteinExistence type="predicted"/>